<dbReference type="SUPFAM" id="SSF48371">
    <property type="entry name" value="ARM repeat"/>
    <property type="match status" value="1"/>
</dbReference>
<feature type="transmembrane region" description="Helical" evidence="1">
    <location>
        <begin position="30"/>
        <end position="48"/>
    </location>
</feature>
<dbReference type="PANTHER" id="PTHR33115:SF25">
    <property type="entry name" value="CONDENSIN COMPLEX SUBUNIT 1 C-TERMINAL DOMAIN-CONTAINING PROTEIN"/>
    <property type="match status" value="1"/>
</dbReference>
<organism evidence="2">
    <name type="scientific">Oryza barthii</name>
    <dbReference type="NCBI Taxonomy" id="65489"/>
    <lineage>
        <taxon>Eukaryota</taxon>
        <taxon>Viridiplantae</taxon>
        <taxon>Streptophyta</taxon>
        <taxon>Embryophyta</taxon>
        <taxon>Tracheophyta</taxon>
        <taxon>Spermatophyta</taxon>
        <taxon>Magnoliopsida</taxon>
        <taxon>Liliopsida</taxon>
        <taxon>Poales</taxon>
        <taxon>Poaceae</taxon>
        <taxon>BOP clade</taxon>
        <taxon>Oryzoideae</taxon>
        <taxon>Oryzeae</taxon>
        <taxon>Oryzinae</taxon>
        <taxon>Oryza</taxon>
    </lineage>
</organism>
<keyword evidence="1" id="KW-1133">Transmembrane helix</keyword>
<sequence length="625" mass="70757">MSIEKRVAFLPFAAVVVLPVYAMINILTLFYTFGPFICIGLSSWRLRFRDHGTSSGGASLMNLTTALNFFYILALCQGVLYYFLMMLVESEDDFINSFYKPFKLPEERVSKLSEGRICKLSEERDRRSIEKYLQYTREKCARDPALVEGTSLLSFAVELLDSKSQEDFLSGARMLDGFINHGEDARTLILRSRTKVQRLLDTLGQRSGDDDDVEIRWLSTRIMADLADGIRLAYFPGAIWSVSSLLETTSHHALWNTINHKHELSRAESQRIQQERDRRRAQMMSLFPECLKPLIQKMSRIVERTSRITEQDVQQYLREKILRRKPETGDDGVQAQQPNKQVDAAGDRGGCNQLIVQGLSILEKLARDPQNCREICAAPGLLAKIMAPLFSSTMIQDIGRNESWAKVVGGSLRAVCRLIHVVPPGRAGRRLRREISTNKRAVSNLEGILDLGSQQLLQMAAIEILTELAVDRSINISSETRENLVRKQLQIFLAEVTVPATSAIKEDKKNAIKTMAGEMLLSILSKSEVISSFIAREHNHIVDRLTRILDGEDNIRYRALSAEILENLCILCKDIVNETLLQKVRKTNSAYQFLTLFQEKNLYVLLSFAVISSLPLEFASFPACI</sequence>
<evidence type="ECO:0000313" key="2">
    <source>
        <dbReference type="EnsemblPlants" id="OBART11G05770.1"/>
    </source>
</evidence>
<dbReference type="STRING" id="65489.A0A0D3HJ73"/>
<dbReference type="eggNOG" id="ENOG502R5DP">
    <property type="taxonomic scope" value="Eukaryota"/>
</dbReference>
<dbReference type="Gramene" id="OBART11G05770.1">
    <property type="protein sequence ID" value="OBART11G05770.1"/>
    <property type="gene ID" value="OBART11G05770"/>
</dbReference>
<name>A0A0D3HJ73_9ORYZ</name>
<dbReference type="InterPro" id="IPR016024">
    <property type="entry name" value="ARM-type_fold"/>
</dbReference>
<dbReference type="PaxDb" id="65489-OBART11G05770.1"/>
<dbReference type="InterPro" id="IPR011989">
    <property type="entry name" value="ARM-like"/>
</dbReference>
<dbReference type="EnsemblPlants" id="OBART11G05770.1">
    <property type="protein sequence ID" value="OBART11G05770.1"/>
    <property type="gene ID" value="OBART11G05770"/>
</dbReference>
<proteinExistence type="predicted"/>
<evidence type="ECO:0000313" key="3">
    <source>
        <dbReference type="Proteomes" id="UP000026960"/>
    </source>
</evidence>
<protein>
    <submittedName>
        <fullName evidence="2">Uncharacterized protein</fullName>
    </submittedName>
</protein>
<dbReference type="Gene3D" id="1.25.10.10">
    <property type="entry name" value="Leucine-rich Repeat Variant"/>
    <property type="match status" value="1"/>
</dbReference>
<reference evidence="2" key="2">
    <citation type="submission" date="2015-03" db="UniProtKB">
        <authorList>
            <consortium name="EnsemblPlants"/>
        </authorList>
    </citation>
    <scope>IDENTIFICATION</scope>
</reference>
<evidence type="ECO:0000256" key="1">
    <source>
        <dbReference type="SAM" id="Phobius"/>
    </source>
</evidence>
<dbReference type="Proteomes" id="UP000026960">
    <property type="component" value="Chromosome 11"/>
</dbReference>
<dbReference type="AlphaFoldDB" id="A0A0D3HJ73"/>
<accession>A0A0D3HJ73</accession>
<dbReference type="HOGENOM" id="CLU_009953_2_0_1"/>
<keyword evidence="3" id="KW-1185">Reference proteome</keyword>
<feature type="transmembrane region" description="Helical" evidence="1">
    <location>
        <begin position="69"/>
        <end position="88"/>
    </location>
</feature>
<keyword evidence="1" id="KW-0472">Membrane</keyword>
<dbReference type="PANTHER" id="PTHR33115">
    <property type="entry name" value="ARM REPEAT SUPERFAMILY PROTEIN"/>
    <property type="match status" value="1"/>
</dbReference>
<feature type="transmembrane region" description="Helical" evidence="1">
    <location>
        <begin position="7"/>
        <end position="24"/>
    </location>
</feature>
<reference evidence="2" key="1">
    <citation type="journal article" date="2009" name="Rice">
        <title>De Novo Next Generation Sequencing of Plant Genomes.</title>
        <authorList>
            <person name="Rounsley S."/>
            <person name="Marri P.R."/>
            <person name="Yu Y."/>
            <person name="He R."/>
            <person name="Sisneros N."/>
            <person name="Goicoechea J.L."/>
            <person name="Lee S.J."/>
            <person name="Angelova A."/>
            <person name="Kudrna D."/>
            <person name="Luo M."/>
            <person name="Affourtit J."/>
            <person name="Desany B."/>
            <person name="Knight J."/>
            <person name="Niazi F."/>
            <person name="Egholm M."/>
            <person name="Wing R.A."/>
        </authorList>
    </citation>
    <scope>NUCLEOTIDE SEQUENCE [LARGE SCALE GENOMIC DNA]</scope>
    <source>
        <strain evidence="2">cv. IRGC 105608</strain>
    </source>
</reference>
<keyword evidence="1" id="KW-0812">Transmembrane</keyword>